<dbReference type="EMBL" id="JAPZPY010000003">
    <property type="protein sequence ID" value="MCZ8379262.1"/>
    <property type="molecule type" value="Genomic_DNA"/>
</dbReference>
<comment type="caution">
    <text evidence="2">The sequence shown here is derived from an EMBL/GenBank/DDBJ whole genome shotgun (WGS) entry which is preliminary data.</text>
</comment>
<evidence type="ECO:0000256" key="1">
    <source>
        <dbReference type="SAM" id="MobiDB-lite"/>
    </source>
</evidence>
<protein>
    <submittedName>
        <fullName evidence="2">Uncharacterized protein</fullName>
    </submittedName>
</protein>
<accession>A0ABT4PRS2</accession>
<evidence type="ECO:0000313" key="2">
    <source>
        <dbReference type="EMBL" id="MCZ8379262.1"/>
    </source>
</evidence>
<keyword evidence="3" id="KW-1185">Reference proteome</keyword>
<gene>
    <name evidence="2" type="ORF">O6P37_10340</name>
</gene>
<organism evidence="2 3">
    <name type="scientific">Mycobacterium hippophais</name>
    <dbReference type="NCBI Taxonomy" id="3016340"/>
    <lineage>
        <taxon>Bacteria</taxon>
        <taxon>Bacillati</taxon>
        <taxon>Actinomycetota</taxon>
        <taxon>Actinomycetes</taxon>
        <taxon>Mycobacteriales</taxon>
        <taxon>Mycobacteriaceae</taxon>
        <taxon>Mycobacterium</taxon>
    </lineage>
</organism>
<sequence length="72" mass="7768">MKWLHRRLITERVTLPPLGSDARDGSTSPAGDHAQKPAGNVGNATAQMLNPPQSRFQQAAKPAESLIKAQDH</sequence>
<name>A0ABT4PRS2_9MYCO</name>
<dbReference type="Proteomes" id="UP001142153">
    <property type="component" value="Unassembled WGS sequence"/>
</dbReference>
<proteinExistence type="predicted"/>
<feature type="region of interest" description="Disordered" evidence="1">
    <location>
        <begin position="15"/>
        <end position="48"/>
    </location>
</feature>
<dbReference type="RefSeq" id="WP_269893965.1">
    <property type="nucleotide sequence ID" value="NZ_JAPZPY010000003.1"/>
</dbReference>
<reference evidence="2" key="1">
    <citation type="submission" date="2022-12" db="EMBL/GenBank/DDBJ databases">
        <authorList>
            <person name="Deng Y."/>
            <person name="Zhang Y.-Q."/>
        </authorList>
    </citation>
    <scope>NUCLEOTIDE SEQUENCE</scope>
    <source>
        <strain evidence="2">CPCC 205372</strain>
    </source>
</reference>
<evidence type="ECO:0000313" key="3">
    <source>
        <dbReference type="Proteomes" id="UP001142153"/>
    </source>
</evidence>